<feature type="chain" id="PRO_5045782821" description="Protein quiver" evidence="1">
    <location>
        <begin position="20"/>
        <end position="137"/>
    </location>
</feature>
<protein>
    <recommendedName>
        <fullName evidence="4">Protein quiver</fullName>
    </recommendedName>
</protein>
<reference evidence="2" key="1">
    <citation type="submission" date="2025-05" db="UniProtKB">
        <authorList>
            <consortium name="EnsemblMetazoa"/>
        </authorList>
    </citation>
    <scope>IDENTIFICATION</scope>
</reference>
<evidence type="ECO:0008006" key="4">
    <source>
        <dbReference type="Google" id="ProtNLM"/>
    </source>
</evidence>
<evidence type="ECO:0000256" key="1">
    <source>
        <dbReference type="SAM" id="SignalP"/>
    </source>
</evidence>
<keyword evidence="3" id="KW-1185">Reference proteome</keyword>
<proteinExistence type="predicted"/>
<evidence type="ECO:0000313" key="2">
    <source>
        <dbReference type="EnsemblMetazoa" id="XP_050499521.1"/>
    </source>
</evidence>
<dbReference type="Proteomes" id="UP001652700">
    <property type="component" value="Unplaced"/>
</dbReference>
<name>A0ABM5JNK6_DIAVI</name>
<dbReference type="EnsemblMetazoa" id="XM_050643564.1">
    <property type="protein sequence ID" value="XP_050499521.1"/>
    <property type="gene ID" value="LOC126880029"/>
</dbReference>
<accession>A0ABM5JNK6</accession>
<feature type="signal peptide" evidence="1">
    <location>
        <begin position="1"/>
        <end position="19"/>
    </location>
</feature>
<evidence type="ECO:0000313" key="3">
    <source>
        <dbReference type="Proteomes" id="UP001652700"/>
    </source>
</evidence>
<keyword evidence="1" id="KW-0732">Signal</keyword>
<organism evidence="2 3">
    <name type="scientific">Diabrotica virgifera virgifera</name>
    <name type="common">western corn rootworm</name>
    <dbReference type="NCBI Taxonomy" id="50390"/>
    <lineage>
        <taxon>Eukaryota</taxon>
        <taxon>Metazoa</taxon>
        <taxon>Ecdysozoa</taxon>
        <taxon>Arthropoda</taxon>
        <taxon>Hexapoda</taxon>
        <taxon>Insecta</taxon>
        <taxon>Pterygota</taxon>
        <taxon>Neoptera</taxon>
        <taxon>Endopterygota</taxon>
        <taxon>Coleoptera</taxon>
        <taxon>Polyphaga</taxon>
        <taxon>Cucujiformia</taxon>
        <taxon>Chrysomeloidea</taxon>
        <taxon>Chrysomelidae</taxon>
        <taxon>Galerucinae</taxon>
        <taxon>Diabroticina</taxon>
        <taxon>Diabroticites</taxon>
        <taxon>Diabrotica</taxon>
    </lineage>
</organism>
<dbReference type="GeneID" id="126880029"/>
<dbReference type="RefSeq" id="XP_050499521.1">
    <property type="nucleotide sequence ID" value="XM_050643564.1"/>
</dbReference>
<sequence length="137" mass="15598">MSIIFFIILIIVCVNQGYAQFKCYSCLGGPETRCGTGDLPKTIWCSTQCFESYTIYQNGALPLVERKCWVPPENNKYKTYCSWFINSNIPSNANAELISCRTCKNDKCNGSNNLVPRNNFFSKNIRNLLNLKISDKL</sequence>